<evidence type="ECO:0008006" key="3">
    <source>
        <dbReference type="Google" id="ProtNLM"/>
    </source>
</evidence>
<accession>A0A2H3B1T5</accession>
<dbReference type="EMBL" id="KZ293536">
    <property type="protein sequence ID" value="PBK58567.1"/>
    <property type="molecule type" value="Genomic_DNA"/>
</dbReference>
<dbReference type="Gene3D" id="3.40.50.10810">
    <property type="entry name" value="Tandem AAA-ATPase domain"/>
    <property type="match status" value="1"/>
</dbReference>
<gene>
    <name evidence="1" type="ORF">ARMSODRAFT_1028169</name>
</gene>
<sequence length="359" mass="40611">MRASGVNIKAMYRMHKAKGVNKFLAASNLRHKDAELAEALFGTAHEDDESGGIHVEFQELVQFLNGEYIERYRKSYNTASDGKMNVKKQLDAVWKAIESGHGVISARAADRMAKAFIKYERLIGWEATPEEMEEVSEFERRKGEFEQALTKSKANVEELKKQKRTTQYILGRTTASRMNVVATEEEIAAVRIEFLAEMKHIANLREAEETHRHDGDTNPGRRPGLVEFEQWHSIGDMGVEAWAKKTEEALKELLRWPEGRPAEFNPFINETLVDLWEDLEYMKKIPPEGDPDNKPTTLFWHQLVGIVALINMVWTAQEQPNGVEGAILADEVGLGKSAQIMGLLAFIMAARRVQMAGKG</sequence>
<dbReference type="InterPro" id="IPR027417">
    <property type="entry name" value="P-loop_NTPase"/>
</dbReference>
<evidence type="ECO:0000313" key="1">
    <source>
        <dbReference type="EMBL" id="PBK58567.1"/>
    </source>
</evidence>
<dbReference type="SUPFAM" id="SSF52540">
    <property type="entry name" value="P-loop containing nucleoside triphosphate hydrolases"/>
    <property type="match status" value="1"/>
</dbReference>
<name>A0A2H3B1T5_9AGAR</name>
<keyword evidence="2" id="KW-1185">Reference proteome</keyword>
<dbReference type="Proteomes" id="UP000218334">
    <property type="component" value="Unassembled WGS sequence"/>
</dbReference>
<dbReference type="STRING" id="1076256.A0A2H3B1T5"/>
<evidence type="ECO:0000313" key="2">
    <source>
        <dbReference type="Proteomes" id="UP000218334"/>
    </source>
</evidence>
<protein>
    <recommendedName>
        <fullName evidence="3">SNF2 N-terminal domain-containing protein</fullName>
    </recommendedName>
</protein>
<organism evidence="1 2">
    <name type="scientific">Armillaria solidipes</name>
    <dbReference type="NCBI Taxonomy" id="1076256"/>
    <lineage>
        <taxon>Eukaryota</taxon>
        <taxon>Fungi</taxon>
        <taxon>Dikarya</taxon>
        <taxon>Basidiomycota</taxon>
        <taxon>Agaricomycotina</taxon>
        <taxon>Agaricomycetes</taxon>
        <taxon>Agaricomycetidae</taxon>
        <taxon>Agaricales</taxon>
        <taxon>Marasmiineae</taxon>
        <taxon>Physalacriaceae</taxon>
        <taxon>Armillaria</taxon>
    </lineage>
</organism>
<dbReference type="AlphaFoldDB" id="A0A2H3B1T5"/>
<proteinExistence type="predicted"/>
<dbReference type="InterPro" id="IPR038718">
    <property type="entry name" value="SNF2-like_sf"/>
</dbReference>
<reference evidence="2" key="1">
    <citation type="journal article" date="2017" name="Nat. Ecol. Evol.">
        <title>Genome expansion and lineage-specific genetic innovations in the forest pathogenic fungi Armillaria.</title>
        <authorList>
            <person name="Sipos G."/>
            <person name="Prasanna A.N."/>
            <person name="Walter M.C."/>
            <person name="O'Connor E."/>
            <person name="Balint B."/>
            <person name="Krizsan K."/>
            <person name="Kiss B."/>
            <person name="Hess J."/>
            <person name="Varga T."/>
            <person name="Slot J."/>
            <person name="Riley R."/>
            <person name="Boka B."/>
            <person name="Rigling D."/>
            <person name="Barry K."/>
            <person name="Lee J."/>
            <person name="Mihaltcheva S."/>
            <person name="LaButti K."/>
            <person name="Lipzen A."/>
            <person name="Waldron R."/>
            <person name="Moloney N.M."/>
            <person name="Sperisen C."/>
            <person name="Kredics L."/>
            <person name="Vagvoelgyi C."/>
            <person name="Patrignani A."/>
            <person name="Fitzpatrick D."/>
            <person name="Nagy I."/>
            <person name="Doyle S."/>
            <person name="Anderson J.B."/>
            <person name="Grigoriev I.V."/>
            <person name="Gueldener U."/>
            <person name="Muensterkoetter M."/>
            <person name="Nagy L.G."/>
        </authorList>
    </citation>
    <scope>NUCLEOTIDE SEQUENCE [LARGE SCALE GENOMIC DNA]</scope>
    <source>
        <strain evidence="2">28-4</strain>
    </source>
</reference>